<evidence type="ECO:0000313" key="2">
    <source>
        <dbReference type="WBParaSite" id="jg25879"/>
    </source>
</evidence>
<proteinExistence type="predicted"/>
<dbReference type="AlphaFoldDB" id="A0A915E3R3"/>
<dbReference type="WBParaSite" id="jg25879">
    <property type="protein sequence ID" value="jg25879"/>
    <property type="gene ID" value="jg25879"/>
</dbReference>
<reference evidence="2" key="1">
    <citation type="submission" date="2022-11" db="UniProtKB">
        <authorList>
            <consortium name="WormBaseParasite"/>
        </authorList>
    </citation>
    <scope>IDENTIFICATION</scope>
</reference>
<accession>A0A915E3R3</accession>
<keyword evidence="1" id="KW-1185">Reference proteome</keyword>
<evidence type="ECO:0000313" key="1">
    <source>
        <dbReference type="Proteomes" id="UP000887574"/>
    </source>
</evidence>
<sequence>MFGVVFDVSVPLWLEKVIHVTTEHNHLGDSARVELKRLQGVVQNKAVLSKEAPRSIVADCIAGVSEEAKPLVRRSLLARNIRSIRNEENLEPANPKNLNELLVPNEYKILDVEEFLEYDGWNNDERILIFHL</sequence>
<dbReference type="Proteomes" id="UP000887574">
    <property type="component" value="Unplaced"/>
</dbReference>
<name>A0A915E3R3_9BILA</name>
<organism evidence="1 2">
    <name type="scientific">Ditylenchus dipsaci</name>
    <dbReference type="NCBI Taxonomy" id="166011"/>
    <lineage>
        <taxon>Eukaryota</taxon>
        <taxon>Metazoa</taxon>
        <taxon>Ecdysozoa</taxon>
        <taxon>Nematoda</taxon>
        <taxon>Chromadorea</taxon>
        <taxon>Rhabditida</taxon>
        <taxon>Tylenchina</taxon>
        <taxon>Tylenchomorpha</taxon>
        <taxon>Sphaerularioidea</taxon>
        <taxon>Anguinidae</taxon>
        <taxon>Anguininae</taxon>
        <taxon>Ditylenchus</taxon>
    </lineage>
</organism>
<protein>
    <submittedName>
        <fullName evidence="2">Protein FAR1-RELATED SEQUENCE</fullName>
    </submittedName>
</protein>